<dbReference type="Pfam" id="PF02899">
    <property type="entry name" value="Phage_int_SAM_1"/>
    <property type="match status" value="1"/>
</dbReference>
<keyword evidence="4 6" id="KW-0238">DNA-binding</keyword>
<keyword evidence="5" id="KW-0233">DNA recombination</keyword>
<dbReference type="InterPro" id="IPR011010">
    <property type="entry name" value="DNA_brk_join_enz"/>
</dbReference>
<evidence type="ECO:0000256" key="1">
    <source>
        <dbReference type="ARBA" id="ARBA00003283"/>
    </source>
</evidence>
<dbReference type="Gene3D" id="1.10.150.130">
    <property type="match status" value="1"/>
</dbReference>
<accession>A0A1M7NLW3</accession>
<dbReference type="InterPro" id="IPR010998">
    <property type="entry name" value="Integrase_recombinase_N"/>
</dbReference>
<evidence type="ECO:0000256" key="3">
    <source>
        <dbReference type="ARBA" id="ARBA00022908"/>
    </source>
</evidence>
<name>A0A1M7NLW3_9FIRM</name>
<dbReference type="InterPro" id="IPR002104">
    <property type="entry name" value="Integrase_catalytic"/>
</dbReference>
<dbReference type="AlphaFoldDB" id="A0A1M7NLW3"/>
<dbReference type="GO" id="GO:0003677">
    <property type="term" value="F:DNA binding"/>
    <property type="evidence" value="ECO:0007669"/>
    <property type="project" value="UniProtKB-UniRule"/>
</dbReference>
<comment type="function">
    <text evidence="1">Site-specific tyrosine recombinase, which acts by catalyzing the cutting and rejoining of the recombining DNA molecules.</text>
</comment>
<dbReference type="Proteomes" id="UP000184038">
    <property type="component" value="Unassembled WGS sequence"/>
</dbReference>
<evidence type="ECO:0000313" key="9">
    <source>
        <dbReference type="EMBL" id="SHN04320.1"/>
    </source>
</evidence>
<dbReference type="RefSeq" id="WP_084139435.1">
    <property type="nucleotide sequence ID" value="NZ_FRCP01000031.1"/>
</dbReference>
<dbReference type="EMBL" id="FRCP01000031">
    <property type="protein sequence ID" value="SHN04320.1"/>
    <property type="molecule type" value="Genomic_DNA"/>
</dbReference>
<dbReference type="Gene3D" id="1.10.443.10">
    <property type="entry name" value="Intergrase catalytic core"/>
    <property type="match status" value="1"/>
</dbReference>
<reference evidence="9 10" key="1">
    <citation type="submission" date="2016-11" db="EMBL/GenBank/DDBJ databases">
        <authorList>
            <person name="Jaros S."/>
            <person name="Januszkiewicz K."/>
            <person name="Wedrychowicz H."/>
        </authorList>
    </citation>
    <scope>NUCLEOTIDE SEQUENCE [LARGE SCALE GENOMIC DNA]</scope>
    <source>
        <strain evidence="9 10">DSM 15930</strain>
    </source>
</reference>
<comment type="similarity">
    <text evidence="2">Belongs to the 'phage' integrase family.</text>
</comment>
<evidence type="ECO:0000256" key="6">
    <source>
        <dbReference type="PROSITE-ProRule" id="PRU01248"/>
    </source>
</evidence>
<gene>
    <name evidence="9" type="ORF">SAMN02746066_04576</name>
</gene>
<evidence type="ECO:0000313" key="10">
    <source>
        <dbReference type="Proteomes" id="UP000184038"/>
    </source>
</evidence>
<evidence type="ECO:0000259" key="7">
    <source>
        <dbReference type="PROSITE" id="PS51898"/>
    </source>
</evidence>
<dbReference type="InterPro" id="IPR050090">
    <property type="entry name" value="Tyrosine_recombinase_XerCD"/>
</dbReference>
<keyword evidence="3" id="KW-0229">DNA integration</keyword>
<dbReference type="OrthoDB" id="9801717at2"/>
<dbReference type="InterPro" id="IPR044068">
    <property type="entry name" value="CB"/>
</dbReference>
<dbReference type="PANTHER" id="PTHR30349:SF89">
    <property type="entry name" value="INTEGRASE_RECOMBINASE"/>
    <property type="match status" value="1"/>
</dbReference>
<dbReference type="Pfam" id="PF00589">
    <property type="entry name" value="Phage_integrase"/>
    <property type="match status" value="1"/>
</dbReference>
<feature type="domain" description="Tyr recombinase" evidence="7">
    <location>
        <begin position="99"/>
        <end position="274"/>
    </location>
</feature>
<dbReference type="GO" id="GO:0015074">
    <property type="term" value="P:DNA integration"/>
    <property type="evidence" value="ECO:0007669"/>
    <property type="project" value="UniProtKB-KW"/>
</dbReference>
<dbReference type="PANTHER" id="PTHR30349">
    <property type="entry name" value="PHAGE INTEGRASE-RELATED"/>
    <property type="match status" value="1"/>
</dbReference>
<sequence>MNKNEMKSKLEEMLLDLQLEEKAKNTLKKYKTNIESFIEILPEKEITKEDIIEFKKQLIELGYKTATNNSYIVSVNKFLKYCGLSNLTVKQVKQQRRSCLESVISISDYKRLMRYAKQFDRMDMYYIMMILAKTGIRIGELKYFTVENLETKYIDVSNKGKERVIVIRQDLYRELKRYAKKNHITTGYLFPGKTKGKMINDSTIWRQLKRIAGKARVNKDKVHAHSFRHLFAKMFLEEHPGNITELADILGHNQLETTRIYTRTTSEEKRKHLEQIKF</sequence>
<evidence type="ECO:0000256" key="5">
    <source>
        <dbReference type="ARBA" id="ARBA00023172"/>
    </source>
</evidence>
<proteinExistence type="inferred from homology"/>
<dbReference type="SUPFAM" id="SSF56349">
    <property type="entry name" value="DNA breaking-rejoining enzymes"/>
    <property type="match status" value="1"/>
</dbReference>
<dbReference type="InterPro" id="IPR013762">
    <property type="entry name" value="Integrase-like_cat_sf"/>
</dbReference>
<dbReference type="InterPro" id="IPR004107">
    <property type="entry name" value="Integrase_SAM-like_N"/>
</dbReference>
<dbReference type="PROSITE" id="PS51900">
    <property type="entry name" value="CB"/>
    <property type="match status" value="1"/>
</dbReference>
<dbReference type="PROSITE" id="PS51898">
    <property type="entry name" value="TYR_RECOMBINASE"/>
    <property type="match status" value="1"/>
</dbReference>
<dbReference type="STRING" id="1120996.SAMN02746066_04576"/>
<dbReference type="GO" id="GO:0006310">
    <property type="term" value="P:DNA recombination"/>
    <property type="evidence" value="ECO:0007669"/>
    <property type="project" value="UniProtKB-KW"/>
</dbReference>
<evidence type="ECO:0000256" key="4">
    <source>
        <dbReference type="ARBA" id="ARBA00023125"/>
    </source>
</evidence>
<keyword evidence="10" id="KW-1185">Reference proteome</keyword>
<evidence type="ECO:0000259" key="8">
    <source>
        <dbReference type="PROSITE" id="PS51900"/>
    </source>
</evidence>
<organism evidence="9 10">
    <name type="scientific">Anaerosporobacter mobilis DSM 15930</name>
    <dbReference type="NCBI Taxonomy" id="1120996"/>
    <lineage>
        <taxon>Bacteria</taxon>
        <taxon>Bacillati</taxon>
        <taxon>Bacillota</taxon>
        <taxon>Clostridia</taxon>
        <taxon>Lachnospirales</taxon>
        <taxon>Lachnospiraceae</taxon>
        <taxon>Anaerosporobacter</taxon>
    </lineage>
</organism>
<evidence type="ECO:0000256" key="2">
    <source>
        <dbReference type="ARBA" id="ARBA00008857"/>
    </source>
</evidence>
<feature type="domain" description="Core-binding (CB)" evidence="8">
    <location>
        <begin position="4"/>
        <end position="83"/>
    </location>
</feature>
<protein>
    <submittedName>
        <fullName evidence="9">Site-specific recombinase XerD</fullName>
    </submittedName>
</protein>